<dbReference type="Pfam" id="PF00075">
    <property type="entry name" value="RNase_H"/>
    <property type="match status" value="1"/>
</dbReference>
<evidence type="ECO:0000256" key="7">
    <source>
        <dbReference type="ARBA" id="ARBA00022801"/>
    </source>
</evidence>
<feature type="compositionally biased region" description="Pro residues" evidence="8">
    <location>
        <begin position="303"/>
        <end position="324"/>
    </location>
</feature>
<keyword evidence="6" id="KW-0255">Endonuclease</keyword>
<dbReference type="SUPFAM" id="SSF53098">
    <property type="entry name" value="Ribonuclease H-like"/>
    <property type="match status" value="1"/>
</dbReference>
<dbReference type="InterPro" id="IPR037056">
    <property type="entry name" value="RNase_H1_N_sf"/>
</dbReference>
<feature type="region of interest" description="Disordered" evidence="8">
    <location>
        <begin position="985"/>
        <end position="1094"/>
    </location>
</feature>
<feature type="region of interest" description="Disordered" evidence="8">
    <location>
        <begin position="890"/>
        <end position="917"/>
    </location>
</feature>
<dbReference type="GO" id="GO:0003676">
    <property type="term" value="F:nucleic acid binding"/>
    <property type="evidence" value="ECO:0007669"/>
    <property type="project" value="InterPro"/>
</dbReference>
<dbReference type="EMBL" id="LCWV01000004">
    <property type="protein sequence ID" value="PWI73726.1"/>
    <property type="molecule type" value="Genomic_DNA"/>
</dbReference>
<dbReference type="Gene3D" id="3.30.420.10">
    <property type="entry name" value="Ribonuclease H-like superfamily/Ribonuclease H"/>
    <property type="match status" value="1"/>
</dbReference>
<feature type="compositionally biased region" description="Basic and acidic residues" evidence="8">
    <location>
        <begin position="890"/>
        <end position="907"/>
    </location>
</feature>
<feature type="compositionally biased region" description="Low complexity" evidence="8">
    <location>
        <begin position="1062"/>
        <end position="1079"/>
    </location>
</feature>
<evidence type="ECO:0000256" key="3">
    <source>
        <dbReference type="ARBA" id="ARBA00012180"/>
    </source>
</evidence>
<keyword evidence="5" id="KW-0479">Metal-binding</keyword>
<comment type="caution">
    <text evidence="11">The sequence shown here is derived from an EMBL/GenBank/DDBJ whole genome shotgun (WGS) entry which is preliminary data.</text>
</comment>
<feature type="region of interest" description="Disordered" evidence="8">
    <location>
        <begin position="1"/>
        <end position="21"/>
    </location>
</feature>
<dbReference type="InterPro" id="IPR009027">
    <property type="entry name" value="Ribosomal_bL9/RNase_H1_N"/>
</dbReference>
<dbReference type="Pfam" id="PF00383">
    <property type="entry name" value="dCMP_cyt_deam_1"/>
    <property type="match status" value="1"/>
</dbReference>
<evidence type="ECO:0000256" key="1">
    <source>
        <dbReference type="ARBA" id="ARBA00000077"/>
    </source>
</evidence>
<comment type="catalytic activity">
    <reaction evidence="1">
        <text>Endonucleolytic cleavage to 5'-phosphomonoester.</text>
        <dbReference type="EC" id="3.1.26.4"/>
    </reaction>
</comment>
<feature type="domain" description="RNase H type-1" evidence="9">
    <location>
        <begin position="1345"/>
        <end position="1495"/>
    </location>
</feature>
<protein>
    <recommendedName>
        <fullName evidence="3">ribonuclease H</fullName>
        <ecNumber evidence="3">3.1.26.4</ecNumber>
    </recommendedName>
</protein>
<dbReference type="GO" id="GO:0043137">
    <property type="term" value="P:DNA replication, removal of RNA primer"/>
    <property type="evidence" value="ECO:0007669"/>
    <property type="project" value="TreeGrafter"/>
</dbReference>
<accession>A0A2U3EGS7</accession>
<keyword evidence="4" id="KW-0540">Nuclease</keyword>
<feature type="region of interest" description="Disordered" evidence="8">
    <location>
        <begin position="92"/>
        <end position="125"/>
    </location>
</feature>
<dbReference type="FunFam" id="3.30.420.10:FF:000115">
    <property type="entry name" value="Ribonuclease H"/>
    <property type="match status" value="1"/>
</dbReference>
<dbReference type="CDD" id="cd09280">
    <property type="entry name" value="RNase_HI_eukaryote_like"/>
    <property type="match status" value="1"/>
</dbReference>
<feature type="compositionally biased region" description="Polar residues" evidence="8">
    <location>
        <begin position="242"/>
        <end position="253"/>
    </location>
</feature>
<dbReference type="InterPro" id="IPR016193">
    <property type="entry name" value="Cytidine_deaminase-like"/>
</dbReference>
<name>A0A2U3EGS7_PURLI</name>
<dbReference type="SUPFAM" id="SSF53927">
    <property type="entry name" value="Cytidine deaminase-like"/>
    <property type="match status" value="1"/>
</dbReference>
<dbReference type="SUPFAM" id="SSF55658">
    <property type="entry name" value="L9 N-domain-like"/>
    <property type="match status" value="2"/>
</dbReference>
<dbReference type="PROSITE" id="PS50879">
    <property type="entry name" value="RNASE_H_1"/>
    <property type="match status" value="1"/>
</dbReference>
<proteinExistence type="inferred from homology"/>
<evidence type="ECO:0000259" key="9">
    <source>
        <dbReference type="PROSITE" id="PS50879"/>
    </source>
</evidence>
<feature type="region of interest" description="Disordered" evidence="8">
    <location>
        <begin position="1310"/>
        <end position="1338"/>
    </location>
</feature>
<evidence type="ECO:0000256" key="4">
    <source>
        <dbReference type="ARBA" id="ARBA00022722"/>
    </source>
</evidence>
<dbReference type="InterPro" id="IPR050092">
    <property type="entry name" value="RNase_H"/>
</dbReference>
<sequence>MLAQTCGSTGEGLGGTTGQRDCTVQRKRGHDNGRLGAIIAFVQIDGLVETLTARVLSRLSADGAFRCGMETSRESDAGFYIYVMPDLRQKPRKGSVAVDGERSRPGPGSLGKTTPSCRRLPGPPNPAPLTPINLARWQDLHASRQWVGLGPGMLTRQLGFQKVWLVDSTAPHAPGAPPGLFTSPVRTATSQTAHPILVQRNHDEFEVQDIFWTSSRPRHATVDHGLCPPRKRQRRLLDRSQVPDTGRQSSSHPATRVTGQRGPRRALRVRIVGKAASHFASWRRLPAPGSSAWGGPVHLRRPSPSPTPPTLTLSPSPPCLPPKPNTHTSFPSSPQGSTSVTNNRAQLHSSLQSPWDLSAAHSFTLSLSFRCSLAASNPSTCQASTVIAGRALNAASTPPISLETRPEEDHLGQRSLIWAGPSSPSLVAYISPPLVAFPAPKGELFGRAPLLWIFGVFLAVIIIAQASADSVSATDIVNATANGANAPNETALADSEPLKVVGVAPNPLLDEFRDKNRPRGVLIPLKTTQEVRQDHTIVTAYITRAPTKSANDVISALRNLRPEGSANPLPHLRTCAKPSDLPAHIKTQFMNDTPAGRQIHTAKSNWIYIIVGEVKEFNKEAVIQTLSCIEGLQQEEIFLHIIPIPLLAPTSQVQAAMWSSQFWPTVYRKNNPLGPHPSMVGRGTDELKNDAPIFMALAHRVALDAKRAGIGEAMGAVVVLRDDKGSHVIGLAGDARWHQEYGMGTPMNTMTHCVLRAISMVAQKLVRHERRAAGVEFKHANLEYDAFQDRPLLDIERQCFLQEHPNKEGYLCHGLELYVTHEPCVACSMGILHSRMGRVVFSRHMPRTGGLSSDDRPDGGGRGLGLFWRRELNWSLMAWEITTSEAHARLDRRAPSDTPRLDGRPNVEDLDAHDDGDDVSDEHGAIAMLRCSEEDCPAKVGPGWWPLTDFCFHHEGGQAACGGLHNPPPPLFCFLFSSSCLSAHDKSASRPRHHQPSIRHAPHRTTSRATCRRGGRRKSPFEPQQQHAPSLTREPTDSPSDSLQAAASVGSNGSEGPVFCISSVSSSRSESSNSDGDGSAQLHRRDGCHWSSASAARVQPATAALRRASILARAAPRLVRAFAARPAGSDLSLLFGFLAVSTAPRAARAAGAVPAARGDENNTMNKKRSAPGSGSEPTAGSSTKKRKMDNLQKFYAVQAGHIPGVYLNYADCSRQTTGFKGAIFKSFTSMEDAKAFAAGKKVSAPADEPDRFYAVAVGSPTGIYTDWTDAAAAIKGVKGPKYRRFNSRSEAVAYIRQFGSREAVEALGEAAGVEPGQTTQRATAGKSTKKAAAAGTTATTVKKPGDNVLQIYTDGSSLANGKAGSRAGVGVFFGDGDPRNVSERLPGEPQTNQRAELMAILRALQIAPVTEPVQIVSDSQYSINCVTQWAPGWKRKGWMTASGEMVKNKDLIEQVIDLIDQRNLVGATTYFHWVKGHATDRGNVAADRLAVRGAKIGVV</sequence>
<feature type="region of interest" description="Disordered" evidence="8">
    <location>
        <begin position="1151"/>
        <end position="1185"/>
    </location>
</feature>
<dbReference type="Gene3D" id="3.40.970.10">
    <property type="entry name" value="Ribonuclease H1, N-terminal domain"/>
    <property type="match status" value="2"/>
</dbReference>
<evidence type="ECO:0000256" key="5">
    <source>
        <dbReference type="ARBA" id="ARBA00022723"/>
    </source>
</evidence>
<feature type="compositionally biased region" description="Polar residues" evidence="8">
    <location>
        <begin position="325"/>
        <end position="344"/>
    </location>
</feature>
<feature type="compositionally biased region" description="Basic residues" evidence="8">
    <location>
        <begin position="989"/>
        <end position="1018"/>
    </location>
</feature>
<feature type="domain" description="CMP/dCMP-type deaminase" evidence="10">
    <location>
        <begin position="745"/>
        <end position="854"/>
    </location>
</feature>
<evidence type="ECO:0000259" key="10">
    <source>
        <dbReference type="PROSITE" id="PS51747"/>
    </source>
</evidence>
<dbReference type="InterPro" id="IPR036397">
    <property type="entry name" value="RNaseH_sf"/>
</dbReference>
<feature type="compositionally biased region" description="Acidic residues" evidence="8">
    <location>
        <begin position="908"/>
        <end position="917"/>
    </location>
</feature>
<evidence type="ECO:0000313" key="12">
    <source>
        <dbReference type="Proteomes" id="UP000245956"/>
    </source>
</evidence>
<feature type="region of interest" description="Disordered" evidence="8">
    <location>
        <begin position="218"/>
        <end position="266"/>
    </location>
</feature>
<dbReference type="Gene3D" id="3.40.140.10">
    <property type="entry name" value="Cytidine Deaminase, domain 2"/>
    <property type="match status" value="1"/>
</dbReference>
<evidence type="ECO:0000313" key="11">
    <source>
        <dbReference type="EMBL" id="PWI73726.1"/>
    </source>
</evidence>
<feature type="compositionally biased region" description="Polar residues" evidence="8">
    <location>
        <begin position="1037"/>
        <end position="1054"/>
    </location>
</feature>
<dbReference type="InterPro" id="IPR012337">
    <property type="entry name" value="RNaseH-like_sf"/>
</dbReference>
<dbReference type="EC" id="3.1.26.4" evidence="3"/>
<dbReference type="Pfam" id="PF01693">
    <property type="entry name" value="Cauli_VI"/>
    <property type="match status" value="2"/>
</dbReference>
<dbReference type="PANTHER" id="PTHR10642">
    <property type="entry name" value="RIBONUCLEASE H1"/>
    <property type="match status" value="1"/>
</dbReference>
<reference evidence="11 12" key="1">
    <citation type="journal article" date="2016" name="Front. Microbiol.">
        <title>Genome and transcriptome sequences reveal the specific parasitism of the nematophagous Purpureocillium lilacinum 36-1.</title>
        <authorList>
            <person name="Xie J."/>
            <person name="Li S."/>
            <person name="Mo C."/>
            <person name="Xiao X."/>
            <person name="Peng D."/>
            <person name="Wang G."/>
            <person name="Xiao Y."/>
        </authorList>
    </citation>
    <scope>NUCLEOTIDE SEQUENCE [LARGE SCALE GENOMIC DNA]</scope>
    <source>
        <strain evidence="11 12">36-1</strain>
    </source>
</reference>
<feature type="compositionally biased region" description="Low complexity" evidence="8">
    <location>
        <begin position="1322"/>
        <end position="1338"/>
    </location>
</feature>
<organism evidence="11 12">
    <name type="scientific">Purpureocillium lilacinum</name>
    <name type="common">Paecilomyces lilacinus</name>
    <dbReference type="NCBI Taxonomy" id="33203"/>
    <lineage>
        <taxon>Eukaryota</taxon>
        <taxon>Fungi</taxon>
        <taxon>Dikarya</taxon>
        <taxon>Ascomycota</taxon>
        <taxon>Pezizomycotina</taxon>
        <taxon>Sordariomycetes</taxon>
        <taxon>Hypocreomycetidae</taxon>
        <taxon>Hypocreales</taxon>
        <taxon>Ophiocordycipitaceae</taxon>
        <taxon>Purpureocillium</taxon>
    </lineage>
</organism>
<evidence type="ECO:0000256" key="6">
    <source>
        <dbReference type="ARBA" id="ARBA00022759"/>
    </source>
</evidence>
<dbReference type="GO" id="GO:0046872">
    <property type="term" value="F:metal ion binding"/>
    <property type="evidence" value="ECO:0007669"/>
    <property type="project" value="UniProtKB-KW"/>
</dbReference>
<dbReference type="Proteomes" id="UP000245956">
    <property type="component" value="Unassembled WGS sequence"/>
</dbReference>
<dbReference type="InterPro" id="IPR011320">
    <property type="entry name" value="RNase_H1_N"/>
</dbReference>
<evidence type="ECO:0000256" key="2">
    <source>
        <dbReference type="ARBA" id="ARBA00005300"/>
    </source>
</evidence>
<keyword evidence="7" id="KW-0378">Hydrolase</keyword>
<dbReference type="PANTHER" id="PTHR10642:SF26">
    <property type="entry name" value="RIBONUCLEASE H1"/>
    <property type="match status" value="1"/>
</dbReference>
<dbReference type="GO" id="GO:0004523">
    <property type="term" value="F:RNA-DNA hybrid ribonuclease activity"/>
    <property type="evidence" value="ECO:0007669"/>
    <property type="project" value="UniProtKB-EC"/>
</dbReference>
<dbReference type="InterPro" id="IPR002156">
    <property type="entry name" value="RNaseH_domain"/>
</dbReference>
<gene>
    <name evidence="11" type="ORF">PCL_09002</name>
</gene>
<feature type="region of interest" description="Disordered" evidence="8">
    <location>
        <begin position="293"/>
        <end position="344"/>
    </location>
</feature>
<dbReference type="PROSITE" id="PS51747">
    <property type="entry name" value="CYT_DCMP_DEAMINASES_2"/>
    <property type="match status" value="1"/>
</dbReference>
<evidence type="ECO:0000256" key="8">
    <source>
        <dbReference type="SAM" id="MobiDB-lite"/>
    </source>
</evidence>
<comment type="similarity">
    <text evidence="2">Belongs to the RNase H family.</text>
</comment>
<dbReference type="InterPro" id="IPR002125">
    <property type="entry name" value="CMP_dCMP_dom"/>
</dbReference>